<proteinExistence type="predicted"/>
<reference evidence="2" key="1">
    <citation type="journal article" date="2016" name="Int. J. Syst. Evol. Microbiol.">
        <title>Pseudoxanthomonas helianthi sp. nov., isolated from roots of Jerusalem artichoke (Helianthus tuberosus).</title>
        <authorList>
            <person name="Kittiwongwattana C."/>
            <person name="Thawai C."/>
        </authorList>
    </citation>
    <scope>NUCLEOTIDE SEQUENCE</scope>
    <source>
        <strain evidence="2">110414</strain>
    </source>
</reference>
<gene>
    <name evidence="2" type="ORF">J5837_13555</name>
</gene>
<dbReference type="NCBIfam" id="TIGR03317">
    <property type="entry name" value="ygfZ_signature"/>
    <property type="match status" value="1"/>
</dbReference>
<sequence>MLGDGRCFAYHDDLATHKILIPAPVADNLPLPEPAFFALPDHTLVGLHGTEAAAFAQAQFANDVSQLASGQWQWNAWLTPKGRVIALFALLRRADDDFLLLAPDYPAEVLAAQLARFVFRRKLKIAARPDLHVSGSFSRPMAARGAQAASDGESLELDFGADGGPRTLRIDTTRAAEDAQAQARWFAFDLLHGLPRLPESQREQWTPQQLSLERLPAFSVKKGCYPGQEIVARTHFLGKAKRGLVALGAAAPIPTDAEIELDGSPIGKIVAASPGEPYLALAVLPLEHAAGALGAAGLGLNDIGLRDGLTR</sequence>
<dbReference type="PANTHER" id="PTHR22602">
    <property type="entry name" value="TRANSFERASE CAF17, MITOCHONDRIAL-RELATED"/>
    <property type="match status" value="1"/>
</dbReference>
<evidence type="ECO:0000313" key="2">
    <source>
        <dbReference type="EMBL" id="MBP3985433.1"/>
    </source>
</evidence>
<dbReference type="SUPFAM" id="SSF103025">
    <property type="entry name" value="Folate-binding domain"/>
    <property type="match status" value="1"/>
</dbReference>
<keyword evidence="3" id="KW-1185">Reference proteome</keyword>
<dbReference type="AlphaFoldDB" id="A0A940X3S7"/>
<accession>A0A940X3S7</accession>
<name>A0A940X3S7_9GAMM</name>
<dbReference type="InterPro" id="IPR045179">
    <property type="entry name" value="YgfZ/GcvT"/>
</dbReference>
<comment type="caution">
    <text evidence="2">The sequence shown here is derived from an EMBL/GenBank/DDBJ whole genome shotgun (WGS) entry which is preliminary data.</text>
</comment>
<reference evidence="2" key="2">
    <citation type="submission" date="2021-03" db="EMBL/GenBank/DDBJ databases">
        <authorList>
            <person name="Cao W."/>
        </authorList>
    </citation>
    <scope>NUCLEOTIDE SEQUENCE</scope>
    <source>
        <strain evidence="2">110414</strain>
    </source>
</reference>
<dbReference type="Gene3D" id="3.30.1360.120">
    <property type="entry name" value="Probable tRNA modification gtpase trme, domain 1"/>
    <property type="match status" value="1"/>
</dbReference>
<dbReference type="EMBL" id="JAGKTC010000003">
    <property type="protein sequence ID" value="MBP3985433.1"/>
    <property type="molecule type" value="Genomic_DNA"/>
</dbReference>
<dbReference type="PANTHER" id="PTHR22602:SF0">
    <property type="entry name" value="TRANSFERASE CAF17, MITOCHONDRIAL-RELATED"/>
    <property type="match status" value="1"/>
</dbReference>
<evidence type="ECO:0000313" key="3">
    <source>
        <dbReference type="Proteomes" id="UP000673447"/>
    </source>
</evidence>
<dbReference type="GO" id="GO:0016226">
    <property type="term" value="P:iron-sulfur cluster assembly"/>
    <property type="evidence" value="ECO:0007669"/>
    <property type="project" value="TreeGrafter"/>
</dbReference>
<dbReference type="InterPro" id="IPR027266">
    <property type="entry name" value="TrmE/GcvT-like"/>
</dbReference>
<organism evidence="2 3">
    <name type="scientific">Pseudoxanthomonas helianthi</name>
    <dbReference type="NCBI Taxonomy" id="1453541"/>
    <lineage>
        <taxon>Bacteria</taxon>
        <taxon>Pseudomonadati</taxon>
        <taxon>Pseudomonadota</taxon>
        <taxon>Gammaproteobacteria</taxon>
        <taxon>Lysobacterales</taxon>
        <taxon>Lysobacteraceae</taxon>
        <taxon>Pseudoxanthomonas</taxon>
    </lineage>
</organism>
<dbReference type="Gene3D" id="3.30.70.1400">
    <property type="entry name" value="Aminomethyltransferase beta-barrel domains"/>
    <property type="match status" value="1"/>
</dbReference>
<dbReference type="Proteomes" id="UP000673447">
    <property type="component" value="Unassembled WGS sequence"/>
</dbReference>
<keyword evidence="1" id="KW-0809">Transit peptide</keyword>
<protein>
    <submittedName>
        <fullName evidence="2">Folate-binding protein YgfZ</fullName>
    </submittedName>
</protein>
<evidence type="ECO:0000256" key="1">
    <source>
        <dbReference type="ARBA" id="ARBA00022946"/>
    </source>
</evidence>
<dbReference type="InterPro" id="IPR017703">
    <property type="entry name" value="YgfZ/GCV_T_CS"/>
</dbReference>